<accession>A0A232EZM0</accession>
<dbReference type="AlphaFoldDB" id="A0A232EZM0"/>
<comment type="caution">
    <text evidence="1">The sequence shown here is derived from an EMBL/GenBank/DDBJ whole genome shotgun (WGS) entry which is preliminary data.</text>
</comment>
<name>A0A232EZM0_9HYME</name>
<protein>
    <submittedName>
        <fullName evidence="1">Uncharacterized protein</fullName>
    </submittedName>
</protein>
<evidence type="ECO:0000313" key="2">
    <source>
        <dbReference type="Proteomes" id="UP000215335"/>
    </source>
</evidence>
<gene>
    <name evidence="1" type="ORF">TSAR_013477</name>
</gene>
<dbReference type="Proteomes" id="UP000215335">
    <property type="component" value="Unassembled WGS sequence"/>
</dbReference>
<reference evidence="1 2" key="1">
    <citation type="journal article" date="2017" name="Curr. Biol.">
        <title>The Evolution of Venom by Co-option of Single-Copy Genes.</title>
        <authorList>
            <person name="Martinson E.O."/>
            <person name="Mrinalini"/>
            <person name="Kelkar Y.D."/>
            <person name="Chang C.H."/>
            <person name="Werren J.H."/>
        </authorList>
    </citation>
    <scope>NUCLEOTIDE SEQUENCE [LARGE SCALE GENOMIC DNA]</scope>
    <source>
        <strain evidence="1 2">Alberta</strain>
        <tissue evidence="1">Whole body</tissue>
    </source>
</reference>
<sequence>MSTCTLRWSPPKNSRDIIPAIKHLPHRLYDTCSRRRSRLGPPYTRYTQDSCTRLIPRSGIKSQMMMTMMKGAYLYEVGKKQDVGGGRPHGFPRESRDYRITTRRMLHSRPAQHCRPEQVHSLAVSASMSCGNTRYRSSGHSNLLFIKIIQYTLFRLALSSRLELGKSAAHLYDTQ</sequence>
<dbReference type="EMBL" id="NNAY01001557">
    <property type="protein sequence ID" value="OXU23608.1"/>
    <property type="molecule type" value="Genomic_DNA"/>
</dbReference>
<evidence type="ECO:0000313" key="1">
    <source>
        <dbReference type="EMBL" id="OXU23608.1"/>
    </source>
</evidence>
<organism evidence="1 2">
    <name type="scientific">Trichomalopsis sarcophagae</name>
    <dbReference type="NCBI Taxonomy" id="543379"/>
    <lineage>
        <taxon>Eukaryota</taxon>
        <taxon>Metazoa</taxon>
        <taxon>Ecdysozoa</taxon>
        <taxon>Arthropoda</taxon>
        <taxon>Hexapoda</taxon>
        <taxon>Insecta</taxon>
        <taxon>Pterygota</taxon>
        <taxon>Neoptera</taxon>
        <taxon>Endopterygota</taxon>
        <taxon>Hymenoptera</taxon>
        <taxon>Apocrita</taxon>
        <taxon>Proctotrupomorpha</taxon>
        <taxon>Chalcidoidea</taxon>
        <taxon>Pteromalidae</taxon>
        <taxon>Pteromalinae</taxon>
        <taxon>Trichomalopsis</taxon>
    </lineage>
</organism>
<keyword evidence="2" id="KW-1185">Reference proteome</keyword>
<proteinExistence type="predicted"/>